<organism evidence="2 3">
    <name type="scientific">Caldalkalibacillus uzonensis</name>
    <dbReference type="NCBI Taxonomy" id="353224"/>
    <lineage>
        <taxon>Bacteria</taxon>
        <taxon>Bacillati</taxon>
        <taxon>Bacillota</taxon>
        <taxon>Bacilli</taxon>
        <taxon>Bacillales</taxon>
        <taxon>Bacillaceae</taxon>
        <taxon>Caldalkalibacillus</taxon>
    </lineage>
</organism>
<dbReference type="PANTHER" id="PTHR38448">
    <property type="entry name" value="REGULATORY PROTEIN YLBF-RELATED"/>
    <property type="match status" value="1"/>
</dbReference>
<dbReference type="Gene3D" id="1.20.1500.10">
    <property type="entry name" value="YheA/YmcA-like"/>
    <property type="match status" value="1"/>
</dbReference>
<reference evidence="2 3" key="1">
    <citation type="submission" date="2023-07" db="EMBL/GenBank/DDBJ databases">
        <title>Genomic Encyclopedia of Type Strains, Phase IV (KMG-IV): sequencing the most valuable type-strain genomes for metagenomic binning, comparative biology and taxonomic classification.</title>
        <authorList>
            <person name="Goeker M."/>
        </authorList>
    </citation>
    <scope>NUCLEOTIDE SEQUENCE [LARGE SCALE GENOMIC DNA]</scope>
    <source>
        <strain evidence="2 3">DSM 17740</strain>
    </source>
</reference>
<comment type="caution">
    <text evidence="2">The sequence shown here is derived from an EMBL/GenBank/DDBJ whole genome shotgun (WGS) entry which is preliminary data.</text>
</comment>
<dbReference type="PANTHER" id="PTHR38448:SF2">
    <property type="entry name" value="REGULATORY PROTEIN YLBF"/>
    <property type="match status" value="1"/>
</dbReference>
<feature type="coiled-coil region" evidence="1">
    <location>
        <begin position="70"/>
        <end position="106"/>
    </location>
</feature>
<dbReference type="EMBL" id="JAUSUQ010000013">
    <property type="protein sequence ID" value="MDQ0340301.1"/>
    <property type="molecule type" value="Genomic_DNA"/>
</dbReference>
<dbReference type="RefSeq" id="WP_307341693.1">
    <property type="nucleotide sequence ID" value="NZ_JAUSUQ010000013.1"/>
</dbReference>
<dbReference type="Pfam" id="PF06133">
    <property type="entry name" value="Com_YlbF"/>
    <property type="match status" value="1"/>
</dbReference>
<evidence type="ECO:0000313" key="3">
    <source>
        <dbReference type="Proteomes" id="UP001232445"/>
    </source>
</evidence>
<dbReference type="Proteomes" id="UP001232445">
    <property type="component" value="Unassembled WGS sequence"/>
</dbReference>
<evidence type="ECO:0000256" key="1">
    <source>
        <dbReference type="SAM" id="Coils"/>
    </source>
</evidence>
<keyword evidence="3" id="KW-1185">Reference proteome</keyword>
<protein>
    <submittedName>
        <fullName evidence="2">Cell fate (Sporulation/competence/biofilm development) regulator YlbF (YheA/YmcA/DUF963 family)</fullName>
    </submittedName>
</protein>
<accession>A0ABU0CV58</accession>
<dbReference type="SUPFAM" id="SSF158622">
    <property type="entry name" value="YheA/YmcA-like"/>
    <property type="match status" value="1"/>
</dbReference>
<dbReference type="InterPro" id="IPR052767">
    <property type="entry name" value="Bact_com_dev_regulator"/>
</dbReference>
<dbReference type="InterPro" id="IPR023378">
    <property type="entry name" value="YheA/YmcA-like_dom_sf"/>
</dbReference>
<name>A0ABU0CV58_9BACI</name>
<proteinExistence type="predicted"/>
<keyword evidence="1" id="KW-0175">Coiled coil</keyword>
<gene>
    <name evidence="2" type="ORF">J2S00_003110</name>
</gene>
<dbReference type="InterPro" id="IPR010368">
    <property type="entry name" value="Com_YlbF"/>
</dbReference>
<evidence type="ECO:0000313" key="2">
    <source>
        <dbReference type="EMBL" id="MDQ0340301.1"/>
    </source>
</evidence>
<sequence length="148" mass="17035">MIASLDLAEILEETDRLTQLILRSEEVKHYRICKQRLQQDEEAQKLIKRFVQKKEQYEEVERFGRFHPDYDRIKKEMRQLKRELDLNESVANFKKAERKLEAILIEISEKIAYAVSDTIKVPTGNPFFDQLGCGGGGCSGGCGSCGNH</sequence>